<sequence length="412" mass="46775">MISTPYYNIMPFMPYSYIARQPILDVDLNTQGYELLFRDGPKNTFPDIDPELATSRLLSDHLLVNINETLNGKFGFVNFPYESLINGIPSLFPKEALIVEILEDCPPTDELLVAVKELAQQGYQLALDDFIPHQTWGRFLPYISIIKFDIRAVTIEKAAKFIRSVHSVYPKMTFLAEKVETYDEFKQARAAGFVLFQGYFFSKPEMIQNKHVNPSLLTTIKLCQEIAQSPMDLKAVEQIVASDVTLSFKLLSYVNTRFYLQKSIKSFSQALAYLGEEKIRQFSSLVSLACIEGSKPNALYQLAVARAQRCHDIVKQLDSHYTHGEAFLVGMFSLLDSLLDQPLESILSQTPLDQEIITALLKGEGLLAQVLQLVIAYENAHWSAFHQYQHELNLDSDTLHQLLHQPLDETAV</sequence>
<dbReference type="InterPro" id="IPR014408">
    <property type="entry name" value="dGMP_Pdiesterase_EAL/HD-GYP"/>
</dbReference>
<evidence type="ECO:0000313" key="3">
    <source>
        <dbReference type="EMBL" id="XDK24187.1"/>
    </source>
</evidence>
<dbReference type="SUPFAM" id="SSF109604">
    <property type="entry name" value="HD-domain/PDEase-like"/>
    <property type="match status" value="1"/>
</dbReference>
<dbReference type="PANTHER" id="PTHR33525">
    <property type="match status" value="1"/>
</dbReference>
<proteinExistence type="predicted"/>
<name>A0AB39H9S7_9VIBR</name>
<dbReference type="AlphaFoldDB" id="A0AB39H9S7"/>
<dbReference type="EMBL" id="CP162601">
    <property type="protein sequence ID" value="XDK24187.1"/>
    <property type="molecule type" value="Genomic_DNA"/>
</dbReference>
<dbReference type="InterPro" id="IPR001633">
    <property type="entry name" value="EAL_dom"/>
</dbReference>
<dbReference type="PANTHER" id="PTHR33525:SF4">
    <property type="entry name" value="CYCLIC DI-GMP PHOSPHODIESTERASE CDGJ"/>
    <property type="match status" value="1"/>
</dbReference>
<dbReference type="SUPFAM" id="SSF141868">
    <property type="entry name" value="EAL domain-like"/>
    <property type="match status" value="1"/>
</dbReference>
<dbReference type="SMART" id="SM00052">
    <property type="entry name" value="EAL"/>
    <property type="match status" value="1"/>
</dbReference>
<feature type="domain" description="HDOD" evidence="2">
    <location>
        <begin position="212"/>
        <end position="398"/>
    </location>
</feature>
<dbReference type="InterPro" id="IPR052340">
    <property type="entry name" value="RNase_Y/CdgJ"/>
</dbReference>
<dbReference type="PROSITE" id="PS51833">
    <property type="entry name" value="HDOD"/>
    <property type="match status" value="1"/>
</dbReference>
<dbReference type="PIRSF" id="PIRSF003180">
    <property type="entry name" value="DiGMPpdiest_YuxH"/>
    <property type="match status" value="1"/>
</dbReference>
<evidence type="ECO:0000259" key="2">
    <source>
        <dbReference type="PROSITE" id="PS51833"/>
    </source>
</evidence>
<dbReference type="PROSITE" id="PS50883">
    <property type="entry name" value="EAL"/>
    <property type="match status" value="1"/>
</dbReference>
<evidence type="ECO:0000259" key="1">
    <source>
        <dbReference type="PROSITE" id="PS50883"/>
    </source>
</evidence>
<accession>A0AB39H9S7</accession>
<dbReference type="Pfam" id="PF00563">
    <property type="entry name" value="EAL"/>
    <property type="match status" value="1"/>
</dbReference>
<dbReference type="Gene3D" id="1.10.3210.10">
    <property type="entry name" value="Hypothetical protein af1432"/>
    <property type="match status" value="1"/>
</dbReference>
<feature type="domain" description="EAL" evidence="1">
    <location>
        <begin position="1"/>
        <end position="218"/>
    </location>
</feature>
<protein>
    <submittedName>
        <fullName evidence="3">EAL domain-containing protein</fullName>
    </submittedName>
</protein>
<dbReference type="Pfam" id="PF08668">
    <property type="entry name" value="HDOD"/>
    <property type="match status" value="1"/>
</dbReference>
<organism evidence="3">
    <name type="scientific">Vibrio sp. HB236076</name>
    <dbReference type="NCBI Taxonomy" id="3232307"/>
    <lineage>
        <taxon>Bacteria</taxon>
        <taxon>Pseudomonadati</taxon>
        <taxon>Pseudomonadota</taxon>
        <taxon>Gammaproteobacteria</taxon>
        <taxon>Vibrionales</taxon>
        <taxon>Vibrionaceae</taxon>
        <taxon>Vibrio</taxon>
    </lineage>
</organism>
<reference evidence="3" key="1">
    <citation type="submission" date="2024-07" db="EMBL/GenBank/DDBJ databases">
        <title>Genome Analysis of a Potential Novel Vibrio Species Secreting pH- and Thermo-stable Alginate Lyase and its Application in Producing Alginate Oligosaccharides.</title>
        <authorList>
            <person name="Huang H."/>
            <person name="Bao K."/>
        </authorList>
    </citation>
    <scope>NUCLEOTIDE SEQUENCE</scope>
    <source>
        <strain evidence="3">HB236076</strain>
    </source>
</reference>
<dbReference type="InterPro" id="IPR013976">
    <property type="entry name" value="HDOD"/>
</dbReference>
<dbReference type="Gene3D" id="3.20.20.450">
    <property type="entry name" value="EAL domain"/>
    <property type="match status" value="1"/>
</dbReference>
<dbReference type="KEGG" id="vih:AB0763_08090"/>
<gene>
    <name evidence="3" type="ORF">AB0763_08090</name>
</gene>
<dbReference type="InterPro" id="IPR035919">
    <property type="entry name" value="EAL_sf"/>
</dbReference>
<dbReference type="RefSeq" id="WP_306100246.1">
    <property type="nucleotide sequence ID" value="NZ_CP162601.1"/>
</dbReference>